<proteinExistence type="predicted"/>
<gene>
    <name evidence="2" type="ORF">EVAR_74009_1</name>
</gene>
<evidence type="ECO:0000313" key="2">
    <source>
        <dbReference type="EMBL" id="GBP15570.1"/>
    </source>
</evidence>
<feature type="region of interest" description="Disordered" evidence="1">
    <location>
        <begin position="1"/>
        <end position="28"/>
    </location>
</feature>
<organism evidence="2 3">
    <name type="scientific">Eumeta variegata</name>
    <name type="common">Bagworm moth</name>
    <name type="synonym">Eumeta japonica</name>
    <dbReference type="NCBI Taxonomy" id="151549"/>
    <lineage>
        <taxon>Eukaryota</taxon>
        <taxon>Metazoa</taxon>
        <taxon>Ecdysozoa</taxon>
        <taxon>Arthropoda</taxon>
        <taxon>Hexapoda</taxon>
        <taxon>Insecta</taxon>
        <taxon>Pterygota</taxon>
        <taxon>Neoptera</taxon>
        <taxon>Endopterygota</taxon>
        <taxon>Lepidoptera</taxon>
        <taxon>Glossata</taxon>
        <taxon>Ditrysia</taxon>
        <taxon>Tineoidea</taxon>
        <taxon>Psychidae</taxon>
        <taxon>Oiketicinae</taxon>
        <taxon>Eumeta</taxon>
    </lineage>
</organism>
<name>A0A4C1TNM4_EUMVA</name>
<feature type="compositionally biased region" description="Basic and acidic residues" evidence="1">
    <location>
        <begin position="116"/>
        <end position="126"/>
    </location>
</feature>
<feature type="compositionally biased region" description="Polar residues" evidence="1">
    <location>
        <begin position="1"/>
        <end position="11"/>
    </location>
</feature>
<accession>A0A4C1TNM4</accession>
<comment type="caution">
    <text evidence="2">The sequence shown here is derived from an EMBL/GenBank/DDBJ whole genome shotgun (WGS) entry which is preliminary data.</text>
</comment>
<reference evidence="2 3" key="1">
    <citation type="journal article" date="2019" name="Commun. Biol.">
        <title>The bagworm genome reveals a unique fibroin gene that provides high tensile strength.</title>
        <authorList>
            <person name="Kono N."/>
            <person name="Nakamura H."/>
            <person name="Ohtoshi R."/>
            <person name="Tomita M."/>
            <person name="Numata K."/>
            <person name="Arakawa K."/>
        </authorList>
    </citation>
    <scope>NUCLEOTIDE SEQUENCE [LARGE SCALE GENOMIC DNA]</scope>
</reference>
<evidence type="ECO:0000256" key="1">
    <source>
        <dbReference type="SAM" id="MobiDB-lite"/>
    </source>
</evidence>
<dbReference type="Proteomes" id="UP000299102">
    <property type="component" value="Unassembled WGS sequence"/>
</dbReference>
<dbReference type="OrthoDB" id="8197682at2759"/>
<feature type="region of interest" description="Disordered" evidence="1">
    <location>
        <begin position="109"/>
        <end position="146"/>
    </location>
</feature>
<dbReference type="EMBL" id="BGZK01005817">
    <property type="protein sequence ID" value="GBP15570.1"/>
    <property type="molecule type" value="Genomic_DNA"/>
</dbReference>
<evidence type="ECO:0000313" key="3">
    <source>
        <dbReference type="Proteomes" id="UP000299102"/>
    </source>
</evidence>
<keyword evidence="3" id="KW-1185">Reference proteome</keyword>
<dbReference type="AlphaFoldDB" id="A0A4C1TNM4"/>
<sequence length="192" mass="22208">MDTVSEDSQPPSKRHRNNITSIPGQISIKDARTLSTPPTVQEPCKRTSENVYPVNITPAGAGPPKSSIVHCTVYLRKATFGTNKRYCKEIESKFSFTKDDFDEVDKADEFDMMTEQNKEDRDEEIKKKKKRRRDDGDDESWSEEDEELMTTMTMIPNLLRHQRVLMALHQNPPKKIILKALWENSLWILVLV</sequence>
<feature type="compositionally biased region" description="Acidic residues" evidence="1">
    <location>
        <begin position="136"/>
        <end position="146"/>
    </location>
</feature>
<protein>
    <submittedName>
        <fullName evidence="2">Uncharacterized protein</fullName>
    </submittedName>
</protein>